<proteinExistence type="predicted"/>
<dbReference type="Proteomes" id="UP001140074">
    <property type="component" value="Unassembled WGS sequence"/>
</dbReference>
<organism evidence="1 2">
    <name type="scientific">Coemansia aciculifera</name>
    <dbReference type="NCBI Taxonomy" id="417176"/>
    <lineage>
        <taxon>Eukaryota</taxon>
        <taxon>Fungi</taxon>
        <taxon>Fungi incertae sedis</taxon>
        <taxon>Zoopagomycota</taxon>
        <taxon>Kickxellomycotina</taxon>
        <taxon>Kickxellomycetes</taxon>
        <taxon>Kickxellales</taxon>
        <taxon>Kickxellaceae</taxon>
        <taxon>Coemansia</taxon>
    </lineage>
</organism>
<sequence length="546" mass="60181">MLIAVVSVSIEYLEKHAGTSLDLNVDAHNQGKSVPTPLLSVSERWCAAALASICDNCLLSFAYSYKAIEVSFPAWPASVPYSQYRKTHLVKRVVVNATLWKEMGDGTFCDIVTRPQYENRSFPSAKTLVLNISKTTEAVKPVFGMANSSTFSAPVAVTDLEKVTNFAHSLLQLIPAIPDAIVSIRSIDDKEPNSSQLYNTLVSELCRGSVKSLQAHSGPESGIMLIDICVSGLVSITQGLFMASAPFAELAYLNMGTLAVYSNLKRLALMVNDVPYTEIWVAIEDLAPFPVLSILDVCGGYPFDDDLLFRGNGDTLKSLRLPFGAIARNVLLRFKVLQRCDSIRMNSIHVGTASVADNDFITQRENVPIKQQMHHILEVTRRLTLSDKTFGMQLTDAIYAAPRTSVLQSLVFTNLIFDLGHIIRVIAALPSLVSLTCEVRGLCSNIGEIPTDERPKSLRSAHYPLSENFRELRVPYTAGPTADKTADKTAIVAMQLAVLCPNFLYVDLSPKLRNAFSREIAWATCNYSFEPYADSIHRLIYRDLDG</sequence>
<dbReference type="EMBL" id="JANBUY010000170">
    <property type="protein sequence ID" value="KAJ2862400.1"/>
    <property type="molecule type" value="Genomic_DNA"/>
</dbReference>
<gene>
    <name evidence="1" type="ORF">GGH94_004301</name>
</gene>
<name>A0A9W8M482_9FUNG</name>
<keyword evidence="2" id="KW-1185">Reference proteome</keyword>
<dbReference type="AlphaFoldDB" id="A0A9W8M482"/>
<evidence type="ECO:0000313" key="1">
    <source>
        <dbReference type="EMBL" id="KAJ2862400.1"/>
    </source>
</evidence>
<comment type="caution">
    <text evidence="1">The sequence shown here is derived from an EMBL/GenBank/DDBJ whole genome shotgun (WGS) entry which is preliminary data.</text>
</comment>
<protein>
    <submittedName>
        <fullName evidence="1">Uncharacterized protein</fullName>
    </submittedName>
</protein>
<evidence type="ECO:0000313" key="2">
    <source>
        <dbReference type="Proteomes" id="UP001140074"/>
    </source>
</evidence>
<reference evidence="1" key="1">
    <citation type="submission" date="2022-07" db="EMBL/GenBank/DDBJ databases">
        <title>Phylogenomic reconstructions and comparative analyses of Kickxellomycotina fungi.</title>
        <authorList>
            <person name="Reynolds N.K."/>
            <person name="Stajich J.E."/>
            <person name="Barry K."/>
            <person name="Grigoriev I.V."/>
            <person name="Crous P."/>
            <person name="Smith M.E."/>
        </authorList>
    </citation>
    <scope>NUCLEOTIDE SEQUENCE</scope>
    <source>
        <strain evidence="1">RSA 476</strain>
    </source>
</reference>
<accession>A0A9W8M482</accession>